<comment type="similarity">
    <text evidence="1">Belongs to the LTO1 family.</text>
</comment>
<evidence type="ECO:0000313" key="4">
    <source>
        <dbReference type="EMBL" id="PWY97822.1"/>
    </source>
</evidence>
<reference evidence="4 5" key="1">
    <citation type="journal article" date="2018" name="Mol. Biol. Evol.">
        <title>Broad Genomic Sampling Reveals a Smut Pathogenic Ancestry of the Fungal Clade Ustilaginomycotina.</title>
        <authorList>
            <person name="Kijpornyongpan T."/>
            <person name="Mondo S.J."/>
            <person name="Barry K."/>
            <person name="Sandor L."/>
            <person name="Lee J."/>
            <person name="Lipzen A."/>
            <person name="Pangilinan J."/>
            <person name="LaButti K."/>
            <person name="Hainaut M."/>
            <person name="Henrissat B."/>
            <person name="Grigoriev I.V."/>
            <person name="Spatafora J.W."/>
            <person name="Aime M.C."/>
        </authorList>
    </citation>
    <scope>NUCLEOTIDE SEQUENCE [LARGE SCALE GENOMIC DNA]</scope>
    <source>
        <strain evidence="4 5">MCA 3645</strain>
    </source>
</reference>
<evidence type="ECO:0000313" key="5">
    <source>
        <dbReference type="Proteomes" id="UP000246740"/>
    </source>
</evidence>
<dbReference type="Pfam" id="PF09811">
    <property type="entry name" value="Yae1_N"/>
    <property type="match status" value="1"/>
</dbReference>
<feature type="compositionally biased region" description="Low complexity" evidence="2">
    <location>
        <begin position="185"/>
        <end position="209"/>
    </location>
</feature>
<protein>
    <recommendedName>
        <fullName evidence="3">Essential protein Yae1 N-terminal domain-containing protein</fullName>
    </recommendedName>
</protein>
<dbReference type="AlphaFoldDB" id="A0A317XJ19"/>
<sequence length="223" mass="23952">MTGTASQPTADVDFDALNNVEEAAYQEGYRQGFDHGALHGTFEGRDLGRSKGFELWEEVGFYQGLAMTWKQIFEQAQSSGHMSRKSARQLQHVSGLLRLISFFPTINKSSDPTTDLTGVVPPALSPSSDPRDEDDAPTGHEGEAEDNDDVLAGLDMLALLEKIRAKYRLTCSVLSMPPRQAGNTSLVSSDSTSVVSSSAPPTGASSGSVRVAGQLVDPSQLRY</sequence>
<dbReference type="InParanoid" id="A0A317XJ19"/>
<evidence type="ECO:0000256" key="2">
    <source>
        <dbReference type="SAM" id="MobiDB-lite"/>
    </source>
</evidence>
<name>A0A317XJ19_9BASI</name>
<dbReference type="PANTHER" id="PTHR28532:SF1">
    <property type="entry name" value="ORAL CANCER OVEREXPRESSED 1"/>
    <property type="match status" value="1"/>
</dbReference>
<organism evidence="4 5">
    <name type="scientific">Testicularia cyperi</name>
    <dbReference type="NCBI Taxonomy" id="1882483"/>
    <lineage>
        <taxon>Eukaryota</taxon>
        <taxon>Fungi</taxon>
        <taxon>Dikarya</taxon>
        <taxon>Basidiomycota</taxon>
        <taxon>Ustilaginomycotina</taxon>
        <taxon>Ustilaginomycetes</taxon>
        <taxon>Ustilaginales</taxon>
        <taxon>Anthracoideaceae</taxon>
        <taxon>Testicularia</taxon>
    </lineage>
</organism>
<dbReference type="Proteomes" id="UP000246740">
    <property type="component" value="Unassembled WGS sequence"/>
</dbReference>
<feature type="region of interest" description="Disordered" evidence="2">
    <location>
        <begin position="178"/>
        <end position="223"/>
    </location>
</feature>
<dbReference type="STRING" id="1882483.A0A317XJ19"/>
<feature type="region of interest" description="Disordered" evidence="2">
    <location>
        <begin position="111"/>
        <end position="148"/>
    </location>
</feature>
<proteinExistence type="inferred from homology"/>
<dbReference type="PANTHER" id="PTHR28532">
    <property type="entry name" value="GEO13458P1"/>
    <property type="match status" value="1"/>
</dbReference>
<accession>A0A317XJ19</accession>
<dbReference type="EMBL" id="KZ819202">
    <property type="protein sequence ID" value="PWY97822.1"/>
    <property type="molecule type" value="Genomic_DNA"/>
</dbReference>
<evidence type="ECO:0000256" key="1">
    <source>
        <dbReference type="ARBA" id="ARBA00038090"/>
    </source>
</evidence>
<dbReference type="OrthoDB" id="48036at2759"/>
<keyword evidence="5" id="KW-1185">Reference proteome</keyword>
<feature type="domain" description="Essential protein Yae1 N-terminal" evidence="3">
    <location>
        <begin position="28"/>
        <end position="66"/>
    </location>
</feature>
<evidence type="ECO:0000259" key="3">
    <source>
        <dbReference type="Pfam" id="PF09811"/>
    </source>
</evidence>
<gene>
    <name evidence="4" type="ORF">BCV70DRAFT_202573</name>
</gene>
<dbReference type="InterPro" id="IPR052436">
    <property type="entry name" value="LTO1_adapter"/>
</dbReference>
<dbReference type="InterPro" id="IPR019191">
    <property type="entry name" value="Essential_protein_Yae1_N"/>
</dbReference>